<evidence type="ECO:0000313" key="1">
    <source>
        <dbReference type="EMBL" id="GFQ84110.1"/>
    </source>
</evidence>
<dbReference type="EMBL" id="BMAO01022759">
    <property type="protein sequence ID" value="GFQ84110.1"/>
    <property type="molecule type" value="Genomic_DNA"/>
</dbReference>
<gene>
    <name evidence="1" type="primary">AVEN_118089_1</name>
    <name evidence="1" type="ORF">TNCT_358161</name>
</gene>
<reference evidence="1" key="1">
    <citation type="submission" date="2020-07" db="EMBL/GenBank/DDBJ databases">
        <title>Multicomponent nature underlies the extraordinary mechanical properties of spider dragline silk.</title>
        <authorList>
            <person name="Kono N."/>
            <person name="Nakamura H."/>
            <person name="Mori M."/>
            <person name="Yoshida Y."/>
            <person name="Ohtoshi R."/>
            <person name="Malay A.D."/>
            <person name="Moran D.A.P."/>
            <person name="Tomita M."/>
            <person name="Numata K."/>
            <person name="Arakawa K."/>
        </authorList>
    </citation>
    <scope>NUCLEOTIDE SEQUENCE</scope>
</reference>
<evidence type="ECO:0000313" key="2">
    <source>
        <dbReference type="Proteomes" id="UP000887116"/>
    </source>
</evidence>
<proteinExistence type="predicted"/>
<protein>
    <submittedName>
        <fullName evidence="1">Uncharacterized protein</fullName>
    </submittedName>
</protein>
<organism evidence="1 2">
    <name type="scientific">Trichonephila clavata</name>
    <name type="common">Joro spider</name>
    <name type="synonym">Nephila clavata</name>
    <dbReference type="NCBI Taxonomy" id="2740835"/>
    <lineage>
        <taxon>Eukaryota</taxon>
        <taxon>Metazoa</taxon>
        <taxon>Ecdysozoa</taxon>
        <taxon>Arthropoda</taxon>
        <taxon>Chelicerata</taxon>
        <taxon>Arachnida</taxon>
        <taxon>Araneae</taxon>
        <taxon>Araneomorphae</taxon>
        <taxon>Entelegynae</taxon>
        <taxon>Araneoidea</taxon>
        <taxon>Nephilidae</taxon>
        <taxon>Trichonephila</taxon>
    </lineage>
</organism>
<comment type="caution">
    <text evidence="1">The sequence shown here is derived from an EMBL/GenBank/DDBJ whole genome shotgun (WGS) entry which is preliminary data.</text>
</comment>
<dbReference type="Proteomes" id="UP000887116">
    <property type="component" value="Unassembled WGS sequence"/>
</dbReference>
<sequence length="96" mass="10830">MEMETKSIKLGYFFLFANSSSLTHNRQLLIFSCDTKGTLNGLQLLKPILCNVHLAMHWNKLRDAPALNSAVICPLVVDYVCARLSFLSLTNLFQPE</sequence>
<dbReference type="AlphaFoldDB" id="A0A8X6KRM6"/>
<name>A0A8X6KRM6_TRICU</name>
<keyword evidence="2" id="KW-1185">Reference proteome</keyword>
<dbReference type="OrthoDB" id="10443623at2759"/>
<accession>A0A8X6KRM6</accession>